<dbReference type="SUPFAM" id="SSF141673">
    <property type="entry name" value="MOSC N-terminal domain-like"/>
    <property type="match status" value="1"/>
</dbReference>
<dbReference type="HOGENOM" id="CLU_028286_0_1_6"/>
<dbReference type="GO" id="GO:0003824">
    <property type="term" value="F:catalytic activity"/>
    <property type="evidence" value="ECO:0007669"/>
    <property type="project" value="InterPro"/>
</dbReference>
<dbReference type="AlphaFoldDB" id="A4BIR2"/>
<dbReference type="InterPro" id="IPR005303">
    <property type="entry name" value="MOCOS_middle"/>
</dbReference>
<dbReference type="STRING" id="314283.MED297_15690"/>
<dbReference type="PROSITE" id="PS51340">
    <property type="entry name" value="MOSC"/>
    <property type="match status" value="1"/>
</dbReference>
<organism evidence="2 3">
    <name type="scientific">Reinekea blandensis MED297</name>
    <dbReference type="NCBI Taxonomy" id="314283"/>
    <lineage>
        <taxon>Bacteria</taxon>
        <taxon>Pseudomonadati</taxon>
        <taxon>Pseudomonadota</taxon>
        <taxon>Gammaproteobacteria</taxon>
        <taxon>Oceanospirillales</taxon>
        <taxon>Saccharospirillaceae</taxon>
        <taxon>Reinekea</taxon>
    </lineage>
</organism>
<dbReference type="Proteomes" id="UP000005953">
    <property type="component" value="Unassembled WGS sequence"/>
</dbReference>
<evidence type="ECO:0000313" key="3">
    <source>
        <dbReference type="Proteomes" id="UP000005953"/>
    </source>
</evidence>
<evidence type="ECO:0000259" key="1">
    <source>
        <dbReference type="PROSITE" id="PS51340"/>
    </source>
</evidence>
<gene>
    <name evidence="2" type="ORF">MED297_15690</name>
</gene>
<dbReference type="GO" id="GO:0030151">
    <property type="term" value="F:molybdenum ion binding"/>
    <property type="evidence" value="ECO:0007669"/>
    <property type="project" value="InterPro"/>
</dbReference>
<protein>
    <recommendedName>
        <fullName evidence="1">MOSC domain-containing protein</fullName>
    </recommendedName>
</protein>
<sequence length="273" mass="30044">MLETAVSKLFVYPIKSMGAVEVDTLHFGEFGPHSDRQYMLVNEKGRFVTQRSHPILSQFHLTRETLGWRVRFGRDSLLIADDSTTDKAVATKVWKAPINAREKSREASLWFSDHLDEWVMLVEMDDLERRTALVDDRPAPLSFADGYPLLICNEQSLSALASTVNQPLEMRRFRPNVVVSIPADAEYGLVRLSIPGSGGYLALAKPCERCNIPAIDPNTGVFSKPLHDQFAGALQRDGKVIFGVNAAPFGLSQLSVGDTLVGQSAAEQGNGSV</sequence>
<accession>A4BIR2</accession>
<reference evidence="2 3" key="1">
    <citation type="submission" date="2006-02" db="EMBL/GenBank/DDBJ databases">
        <authorList>
            <person name="Pinhassi J."/>
            <person name="Pedros-Alio C."/>
            <person name="Ferriera S."/>
            <person name="Johnson J."/>
            <person name="Kravitz S."/>
            <person name="Halpern A."/>
            <person name="Remington K."/>
            <person name="Beeson K."/>
            <person name="Tran B."/>
            <person name="Rogers Y.-H."/>
            <person name="Friedman R."/>
            <person name="Venter J.C."/>
        </authorList>
    </citation>
    <scope>NUCLEOTIDE SEQUENCE [LARGE SCALE GENOMIC DNA]</scope>
    <source>
        <strain evidence="2 3">MED297</strain>
    </source>
</reference>
<dbReference type="SUPFAM" id="SSF50800">
    <property type="entry name" value="PK beta-barrel domain-like"/>
    <property type="match status" value="1"/>
</dbReference>
<proteinExistence type="predicted"/>
<evidence type="ECO:0000313" key="2">
    <source>
        <dbReference type="EMBL" id="EAR08026.1"/>
    </source>
</evidence>
<dbReference type="GO" id="GO:0030170">
    <property type="term" value="F:pyridoxal phosphate binding"/>
    <property type="evidence" value="ECO:0007669"/>
    <property type="project" value="InterPro"/>
</dbReference>
<keyword evidence="3" id="KW-1185">Reference proteome</keyword>
<feature type="domain" description="MOSC" evidence="1">
    <location>
        <begin position="119"/>
        <end position="263"/>
    </location>
</feature>
<dbReference type="RefSeq" id="WP_008043291.1">
    <property type="nucleotide sequence ID" value="NZ_CH724150.1"/>
</dbReference>
<dbReference type="Pfam" id="PF03473">
    <property type="entry name" value="MOSC"/>
    <property type="match status" value="1"/>
</dbReference>
<dbReference type="EMBL" id="AAOE01000027">
    <property type="protein sequence ID" value="EAR08026.1"/>
    <property type="molecule type" value="Genomic_DNA"/>
</dbReference>
<dbReference type="Pfam" id="PF03476">
    <property type="entry name" value="MOSC_N"/>
    <property type="match status" value="1"/>
</dbReference>
<dbReference type="InterPro" id="IPR011037">
    <property type="entry name" value="Pyrv_Knase-like_insert_dom_sf"/>
</dbReference>
<dbReference type="OrthoDB" id="581532at2"/>
<name>A4BIR2_9GAMM</name>
<comment type="caution">
    <text evidence="2">The sequence shown here is derived from an EMBL/GenBank/DDBJ whole genome shotgun (WGS) entry which is preliminary data.</text>
</comment>
<dbReference type="InterPro" id="IPR005302">
    <property type="entry name" value="MoCF_Sase_C"/>
</dbReference>